<feature type="transmembrane region" description="Helical" evidence="1">
    <location>
        <begin position="63"/>
        <end position="84"/>
    </location>
</feature>
<accession>A0ABV5X3R9</accession>
<dbReference type="RefSeq" id="WP_376840992.1">
    <property type="nucleotide sequence ID" value="NZ_JBHMAU010000071.1"/>
</dbReference>
<proteinExistence type="predicted"/>
<feature type="transmembrane region" description="Helical" evidence="1">
    <location>
        <begin position="38"/>
        <end position="57"/>
    </location>
</feature>
<evidence type="ECO:0000313" key="2">
    <source>
        <dbReference type="EMBL" id="MFB9777090.1"/>
    </source>
</evidence>
<dbReference type="EMBL" id="JBHMAU010000071">
    <property type="protein sequence ID" value="MFB9777090.1"/>
    <property type="molecule type" value="Genomic_DNA"/>
</dbReference>
<name>A0ABV5X3R9_9MICO</name>
<keyword evidence="3" id="KW-1185">Reference proteome</keyword>
<reference evidence="2 3" key="1">
    <citation type="submission" date="2024-09" db="EMBL/GenBank/DDBJ databases">
        <authorList>
            <person name="Sun Q."/>
            <person name="Mori K."/>
        </authorList>
    </citation>
    <scope>NUCLEOTIDE SEQUENCE [LARGE SCALE GENOMIC DNA]</scope>
    <source>
        <strain evidence="2 3">JCM 11683</strain>
    </source>
</reference>
<keyword evidence="1" id="KW-0812">Transmembrane</keyword>
<evidence type="ECO:0008006" key="4">
    <source>
        <dbReference type="Google" id="ProtNLM"/>
    </source>
</evidence>
<keyword evidence="1" id="KW-0472">Membrane</keyword>
<evidence type="ECO:0000256" key="1">
    <source>
        <dbReference type="SAM" id="Phobius"/>
    </source>
</evidence>
<dbReference type="Proteomes" id="UP001589707">
    <property type="component" value="Unassembled WGS sequence"/>
</dbReference>
<gene>
    <name evidence="2" type="ORF">ACFFN1_11885</name>
</gene>
<keyword evidence="1" id="KW-1133">Transmembrane helix</keyword>
<comment type="caution">
    <text evidence="2">The sequence shown here is derived from an EMBL/GenBank/DDBJ whole genome shotgun (WGS) entry which is preliminary data.</text>
</comment>
<sequence length="96" mass="10771">MEVFDAGTRDRAGETEQIWNWTLMPDVHSTPPSRRSTLVTIASFACFWLILTIVSAIRDDASTAAAISVASAVPLIICSGIMLWRNRRRRRRADHS</sequence>
<evidence type="ECO:0000313" key="3">
    <source>
        <dbReference type="Proteomes" id="UP001589707"/>
    </source>
</evidence>
<organism evidence="2 3">
    <name type="scientific">Brevibacterium otitidis</name>
    <dbReference type="NCBI Taxonomy" id="53364"/>
    <lineage>
        <taxon>Bacteria</taxon>
        <taxon>Bacillati</taxon>
        <taxon>Actinomycetota</taxon>
        <taxon>Actinomycetes</taxon>
        <taxon>Micrococcales</taxon>
        <taxon>Brevibacteriaceae</taxon>
        <taxon>Brevibacterium</taxon>
    </lineage>
</organism>
<protein>
    <recommendedName>
        <fullName evidence="4">PEP-CTERM protein-sorting domain-containing protein</fullName>
    </recommendedName>
</protein>